<dbReference type="GO" id="GO:0045547">
    <property type="term" value="F:ditrans,polycis-polyprenyl diphosphate synthase [(2E,6E)-farnesyl diphosphate specific] activity"/>
    <property type="evidence" value="ECO:0007669"/>
    <property type="project" value="TreeGrafter"/>
</dbReference>
<dbReference type="CDD" id="cd00475">
    <property type="entry name" value="Cis_IPPS"/>
    <property type="match status" value="1"/>
</dbReference>
<dbReference type="PANTHER" id="PTHR10291:SF0">
    <property type="entry name" value="DEHYDRODOLICHYL DIPHOSPHATE SYNTHASE 2"/>
    <property type="match status" value="1"/>
</dbReference>
<dbReference type="GO" id="GO:0016094">
    <property type="term" value="P:polyprenol biosynthetic process"/>
    <property type="evidence" value="ECO:0007669"/>
    <property type="project" value="TreeGrafter"/>
</dbReference>
<dbReference type="SUPFAM" id="SSF64005">
    <property type="entry name" value="Undecaprenyl diphosphate synthase"/>
    <property type="match status" value="1"/>
</dbReference>
<gene>
    <name evidence="3" type="ORF">S12H4_02523</name>
</gene>
<evidence type="ECO:0000256" key="1">
    <source>
        <dbReference type="ARBA" id="ARBA00001946"/>
    </source>
</evidence>
<dbReference type="InterPro" id="IPR001441">
    <property type="entry name" value="UPP_synth-like"/>
</dbReference>
<dbReference type="InterPro" id="IPR036424">
    <property type="entry name" value="UPP_synth-like_sf"/>
</dbReference>
<proteinExistence type="inferred from homology"/>
<protein>
    <recommendedName>
        <fullName evidence="4">Isoprenyl transferase</fullName>
    </recommendedName>
</protein>
<keyword evidence="2" id="KW-0808">Transferase</keyword>
<evidence type="ECO:0000313" key="3">
    <source>
        <dbReference type="EMBL" id="GAI66957.1"/>
    </source>
</evidence>
<dbReference type="Pfam" id="PF01255">
    <property type="entry name" value="Prenyltransf"/>
    <property type="match status" value="1"/>
</dbReference>
<comment type="cofactor">
    <cofactor evidence="1">
        <name>Mg(2+)</name>
        <dbReference type="ChEBI" id="CHEBI:18420"/>
    </cofactor>
</comment>
<organism evidence="3">
    <name type="scientific">marine sediment metagenome</name>
    <dbReference type="NCBI Taxonomy" id="412755"/>
    <lineage>
        <taxon>unclassified sequences</taxon>
        <taxon>metagenomes</taxon>
        <taxon>ecological metagenomes</taxon>
    </lineage>
</organism>
<name>X1QES1_9ZZZZ</name>
<evidence type="ECO:0008006" key="4">
    <source>
        <dbReference type="Google" id="ProtNLM"/>
    </source>
</evidence>
<dbReference type="AlphaFoldDB" id="X1QES1"/>
<reference evidence="3" key="1">
    <citation type="journal article" date="2014" name="Front. Microbiol.">
        <title>High frequency of phylogenetically diverse reductive dehalogenase-homologous genes in deep subseafloor sedimentary metagenomes.</title>
        <authorList>
            <person name="Kawai M."/>
            <person name="Futagami T."/>
            <person name="Toyoda A."/>
            <person name="Takaki Y."/>
            <person name="Nishi S."/>
            <person name="Hori S."/>
            <person name="Arai W."/>
            <person name="Tsubouchi T."/>
            <person name="Morono Y."/>
            <person name="Uchiyama I."/>
            <person name="Ito T."/>
            <person name="Fujiyama A."/>
            <person name="Inagaki F."/>
            <person name="Takami H."/>
        </authorList>
    </citation>
    <scope>NUCLEOTIDE SEQUENCE</scope>
    <source>
        <strain evidence="3">Expedition CK06-06</strain>
    </source>
</reference>
<dbReference type="PANTHER" id="PTHR10291">
    <property type="entry name" value="DEHYDRODOLICHYL DIPHOSPHATE SYNTHASE FAMILY MEMBER"/>
    <property type="match status" value="1"/>
</dbReference>
<dbReference type="Gene3D" id="3.40.1180.10">
    <property type="entry name" value="Decaprenyl diphosphate synthase-like"/>
    <property type="match status" value="1"/>
</dbReference>
<dbReference type="EMBL" id="BARW01000625">
    <property type="protein sequence ID" value="GAI66957.1"/>
    <property type="molecule type" value="Genomic_DNA"/>
</dbReference>
<evidence type="ECO:0000256" key="2">
    <source>
        <dbReference type="ARBA" id="ARBA00022679"/>
    </source>
</evidence>
<dbReference type="NCBIfam" id="TIGR00055">
    <property type="entry name" value="uppS"/>
    <property type="match status" value="1"/>
</dbReference>
<dbReference type="PROSITE" id="PS01066">
    <property type="entry name" value="UPP_SYNTHASE"/>
    <property type="match status" value="1"/>
</dbReference>
<accession>X1QES1</accession>
<comment type="caution">
    <text evidence="3">The sequence shown here is derived from an EMBL/GenBank/DDBJ whole genome shotgun (WGS) entry which is preliminary data.</text>
</comment>
<dbReference type="HAMAP" id="MF_01139">
    <property type="entry name" value="ISPT"/>
    <property type="match status" value="1"/>
</dbReference>
<sequence>MDLQHIAIVPDGTRRWARKRGLAEMEGARAGAESIHKIVAYLLDAGIRYLTVWGFSSDNWKRPDDQIRFLFEQAQAWIERDGPWLHRRGVRLRHIGRTDRLPPALQQAISHWGKVTRQNVVMTLIAAFDYNGRVEVIDAVRRVIGAGITPQVLDEDLFGHYLYLDGMPDVDLVIRTGGELRLSNFMLWQTAYSELYFTKVLWPDFDEKELEKALEAYSQRRRRFGGD</sequence>
<dbReference type="InterPro" id="IPR018520">
    <property type="entry name" value="UPP_synth-like_CS"/>
</dbReference>